<evidence type="ECO:0000256" key="5">
    <source>
        <dbReference type="ARBA" id="ARBA00023002"/>
    </source>
</evidence>
<evidence type="ECO:0000256" key="12">
    <source>
        <dbReference type="ARBA" id="ARBA00048445"/>
    </source>
</evidence>
<dbReference type="Gene3D" id="2.40.110.10">
    <property type="entry name" value="Butyryl-CoA Dehydrogenase, subunit A, domain 2"/>
    <property type="match status" value="1"/>
</dbReference>
<keyword evidence="5" id="KW-0560">Oxidoreductase</keyword>
<feature type="domain" description="Acyl-CoA dehydrogenase/oxidase N-terminal" evidence="15">
    <location>
        <begin position="22"/>
        <end position="121"/>
    </location>
</feature>
<dbReference type="InterPro" id="IPR006091">
    <property type="entry name" value="Acyl-CoA_Oxase/DH_mid-dom"/>
</dbReference>
<dbReference type="InterPro" id="IPR013107">
    <property type="entry name" value="Acyl-CoA_DH_C"/>
</dbReference>
<dbReference type="InterPro" id="IPR013786">
    <property type="entry name" value="AcylCoA_DH/ox_N"/>
</dbReference>
<evidence type="ECO:0000259" key="16">
    <source>
        <dbReference type="Pfam" id="PF08028"/>
    </source>
</evidence>
<comment type="pathway">
    <text evidence="7">Sulfur metabolism; dibenzothiophene degradation.</text>
</comment>
<keyword evidence="18" id="KW-1185">Reference proteome</keyword>
<evidence type="ECO:0000256" key="6">
    <source>
        <dbReference type="ARBA" id="ARBA00023033"/>
    </source>
</evidence>
<feature type="domain" description="Acyl-CoA dehydrogenase C-terminal" evidence="16">
    <location>
        <begin position="242"/>
        <end position="374"/>
    </location>
</feature>
<dbReference type="SUPFAM" id="SSF47203">
    <property type="entry name" value="Acyl-CoA dehydrogenase C-terminal domain-like"/>
    <property type="match status" value="1"/>
</dbReference>
<evidence type="ECO:0000256" key="11">
    <source>
        <dbReference type="ARBA" id="ARBA00047859"/>
    </source>
</evidence>
<reference evidence="18" key="1">
    <citation type="journal article" date="2019" name="Int. J. Syst. Evol. Microbiol.">
        <title>The Global Catalogue of Microorganisms (GCM) 10K type strain sequencing project: providing services to taxonomists for standard genome sequencing and annotation.</title>
        <authorList>
            <consortium name="The Broad Institute Genomics Platform"/>
            <consortium name="The Broad Institute Genome Sequencing Center for Infectious Disease"/>
            <person name="Wu L."/>
            <person name="Ma J."/>
        </authorList>
    </citation>
    <scope>NUCLEOTIDE SEQUENCE [LARGE SCALE GENOMIC DNA]</scope>
    <source>
        <strain evidence="18">JCM 16114</strain>
    </source>
</reference>
<dbReference type="Gene3D" id="1.20.140.10">
    <property type="entry name" value="Butyryl-CoA Dehydrogenase, subunit A, domain 3"/>
    <property type="match status" value="1"/>
</dbReference>
<dbReference type="RefSeq" id="WP_344492203.1">
    <property type="nucleotide sequence ID" value="NZ_BAAAQX010000041.1"/>
</dbReference>
<dbReference type="Proteomes" id="UP001499843">
    <property type="component" value="Unassembled WGS sequence"/>
</dbReference>
<organism evidence="17 18">
    <name type="scientific">Nonomuraea monospora</name>
    <dbReference type="NCBI Taxonomy" id="568818"/>
    <lineage>
        <taxon>Bacteria</taxon>
        <taxon>Bacillati</taxon>
        <taxon>Actinomycetota</taxon>
        <taxon>Actinomycetes</taxon>
        <taxon>Streptosporangiales</taxon>
        <taxon>Streptosporangiaceae</taxon>
        <taxon>Nonomuraea</taxon>
    </lineage>
</organism>
<protein>
    <recommendedName>
        <fullName evidence="10">Dibenzothiophene monooxygenase</fullName>
        <ecNumber evidence="9">1.14.14.21</ecNumber>
    </recommendedName>
</protein>
<dbReference type="PANTHER" id="PTHR43884">
    <property type="entry name" value="ACYL-COA DEHYDROGENASE"/>
    <property type="match status" value="1"/>
</dbReference>
<dbReference type="InterPro" id="IPR046373">
    <property type="entry name" value="Acyl-CoA_Oxase/DH_mid-dom_sf"/>
</dbReference>
<dbReference type="Pfam" id="PF08028">
    <property type="entry name" value="Acyl-CoA_dh_2"/>
    <property type="match status" value="1"/>
</dbReference>
<keyword evidence="6" id="KW-0503">Monooxygenase</keyword>
<dbReference type="Gene3D" id="1.10.540.10">
    <property type="entry name" value="Acyl-CoA dehydrogenase/oxidase, N-terminal domain"/>
    <property type="match status" value="1"/>
</dbReference>
<keyword evidence="2" id="KW-0285">Flavoprotein</keyword>
<keyword evidence="4" id="KW-0547">Nucleotide-binding</keyword>
<evidence type="ECO:0000313" key="17">
    <source>
        <dbReference type="EMBL" id="GAA2214517.1"/>
    </source>
</evidence>
<dbReference type="EMBL" id="BAAAQX010000041">
    <property type="protein sequence ID" value="GAA2214517.1"/>
    <property type="molecule type" value="Genomic_DNA"/>
</dbReference>
<dbReference type="SUPFAM" id="SSF56645">
    <property type="entry name" value="Acyl-CoA dehydrogenase NM domain-like"/>
    <property type="match status" value="1"/>
</dbReference>
<sequence length="399" mass="41799">MVNPRKQPIPIPTTTEQALAIAREVAAELAPGAAGRDTRAEPPAEALALIAGSGLLGVSVPRELGGGGLGGADVIEILRILAVADSSVAQTLLPHFVLLGAVTGLASEELRERVLPDVLAGGLIGNATSERGTKHAWDPHTTVVLDGGEAVVNGRKYYATGALSAAWVSVLAKDEQGRLVTVFVPREAKGLELTADWTSFGQRATVSGSAVLDGVRVGAGHVVPLYRAFEGPAVGGAFDQLLHIAIDLGIARAALEDGGAFVRAHARPWFESDAERVTGEQSAVVRFGQIAGRVIVAELALAQAGRRFDEVAAAPDDHTTALLSAQVAALKTQAAQAAVATSSDVFELAGTRATDAAHGLDRHWRNARTHTLHDPVRWKEYHLGNFLLNDVRPPRNPLN</sequence>
<keyword evidence="3" id="KW-0288">FMN</keyword>
<comment type="caution">
    <text evidence="17">The sequence shown here is derived from an EMBL/GenBank/DDBJ whole genome shotgun (WGS) entry which is preliminary data.</text>
</comment>
<dbReference type="InterPro" id="IPR009100">
    <property type="entry name" value="AcylCoA_DH/oxidase_NM_dom_sf"/>
</dbReference>
<dbReference type="PIRSF" id="PIRSF016578">
    <property type="entry name" value="HsaA"/>
    <property type="match status" value="1"/>
</dbReference>
<feature type="domain" description="Acyl-CoA oxidase/dehydrogenase middle" evidence="14">
    <location>
        <begin position="138"/>
        <end position="214"/>
    </location>
</feature>
<dbReference type="PANTHER" id="PTHR43884:SF12">
    <property type="entry name" value="ISOVALERYL-COA DEHYDROGENASE, MITOCHONDRIAL-RELATED"/>
    <property type="match status" value="1"/>
</dbReference>
<comment type="similarity">
    <text evidence="8">Belongs to the DszC flavin monooxygenase family.</text>
</comment>
<gene>
    <name evidence="17" type="ORF">GCM10009850_099820</name>
</gene>
<accession>A0ABP5PS48</accession>
<evidence type="ECO:0000256" key="8">
    <source>
        <dbReference type="ARBA" id="ARBA00034317"/>
    </source>
</evidence>
<evidence type="ECO:0000256" key="9">
    <source>
        <dbReference type="ARBA" id="ARBA00034328"/>
    </source>
</evidence>
<comment type="catalytic activity">
    <reaction evidence="12">
        <text>dibenzothiophene 5-oxide + FMNH2 + O2 = dibenzothiophene 5,5-dioxide + FMN + H2O + H(+)</text>
        <dbReference type="Rhea" id="RHEA:49080"/>
        <dbReference type="ChEBI" id="CHEBI:15377"/>
        <dbReference type="ChEBI" id="CHEBI:15378"/>
        <dbReference type="ChEBI" id="CHEBI:15379"/>
        <dbReference type="ChEBI" id="CHEBI:23683"/>
        <dbReference type="ChEBI" id="CHEBI:57618"/>
        <dbReference type="ChEBI" id="CHEBI:58210"/>
        <dbReference type="ChEBI" id="CHEBI:90356"/>
    </reaction>
</comment>
<evidence type="ECO:0000256" key="7">
    <source>
        <dbReference type="ARBA" id="ARBA00034307"/>
    </source>
</evidence>
<evidence type="ECO:0000256" key="10">
    <source>
        <dbReference type="ARBA" id="ARBA00034345"/>
    </source>
</evidence>
<evidence type="ECO:0000256" key="1">
    <source>
        <dbReference type="ARBA" id="ARBA00004496"/>
    </source>
</evidence>
<evidence type="ECO:0000313" key="18">
    <source>
        <dbReference type="Proteomes" id="UP001499843"/>
    </source>
</evidence>
<evidence type="ECO:0000259" key="14">
    <source>
        <dbReference type="Pfam" id="PF02770"/>
    </source>
</evidence>
<comment type="catalytic activity">
    <reaction evidence="11">
        <text>dibenzothiophene + FMNH2 + O2 = dibenzothiophene 5-oxide + FMN + H2O + H(+)</text>
        <dbReference type="Rhea" id="RHEA:49076"/>
        <dbReference type="ChEBI" id="CHEBI:15377"/>
        <dbReference type="ChEBI" id="CHEBI:15378"/>
        <dbReference type="ChEBI" id="CHEBI:15379"/>
        <dbReference type="ChEBI" id="CHEBI:23681"/>
        <dbReference type="ChEBI" id="CHEBI:23683"/>
        <dbReference type="ChEBI" id="CHEBI:57618"/>
        <dbReference type="ChEBI" id="CHEBI:58210"/>
    </reaction>
</comment>
<evidence type="ECO:0000256" key="4">
    <source>
        <dbReference type="ARBA" id="ARBA00022741"/>
    </source>
</evidence>
<proteinExistence type="inferred from homology"/>
<dbReference type="InterPro" id="IPR037069">
    <property type="entry name" value="AcylCoA_DH/ox_N_sf"/>
</dbReference>
<dbReference type="EC" id="1.14.14.21" evidence="9"/>
<evidence type="ECO:0000256" key="13">
    <source>
        <dbReference type="ARBA" id="ARBA00049456"/>
    </source>
</evidence>
<evidence type="ECO:0000256" key="3">
    <source>
        <dbReference type="ARBA" id="ARBA00022643"/>
    </source>
</evidence>
<comment type="catalytic activity">
    <reaction evidence="13">
        <text>dibenzothiophene + 2 FMNH2 + 2 O2 = dibenzothiophene 5,5-dioxide + 2 FMN + 2 H2O + 2 H(+)</text>
        <dbReference type="Rhea" id="RHEA:49072"/>
        <dbReference type="ChEBI" id="CHEBI:15377"/>
        <dbReference type="ChEBI" id="CHEBI:15378"/>
        <dbReference type="ChEBI" id="CHEBI:15379"/>
        <dbReference type="ChEBI" id="CHEBI:23681"/>
        <dbReference type="ChEBI" id="CHEBI:57618"/>
        <dbReference type="ChEBI" id="CHEBI:58210"/>
        <dbReference type="ChEBI" id="CHEBI:90356"/>
        <dbReference type="EC" id="1.14.14.21"/>
    </reaction>
</comment>
<evidence type="ECO:0000259" key="15">
    <source>
        <dbReference type="Pfam" id="PF02771"/>
    </source>
</evidence>
<dbReference type="InterPro" id="IPR036250">
    <property type="entry name" value="AcylCo_DH-like_C"/>
</dbReference>
<name>A0ABP5PS48_9ACTN</name>
<dbReference type="Pfam" id="PF02771">
    <property type="entry name" value="Acyl-CoA_dh_N"/>
    <property type="match status" value="1"/>
</dbReference>
<evidence type="ECO:0000256" key="2">
    <source>
        <dbReference type="ARBA" id="ARBA00022630"/>
    </source>
</evidence>
<comment type="subcellular location">
    <subcellularLocation>
        <location evidence="1">Cytoplasm</location>
    </subcellularLocation>
</comment>
<dbReference type="Pfam" id="PF02770">
    <property type="entry name" value="Acyl-CoA_dh_M"/>
    <property type="match status" value="1"/>
</dbReference>